<accession>Q116W7</accession>
<dbReference type="SUPFAM" id="SSF88874">
    <property type="entry name" value="Receptor-binding domain of short tail fibre protein gp12"/>
    <property type="match status" value="1"/>
</dbReference>
<dbReference type="EMBL" id="CP000393">
    <property type="protein sequence ID" value="ABG50457.1"/>
    <property type="molecule type" value="Genomic_DNA"/>
</dbReference>
<dbReference type="OrthoDB" id="483990at2"/>
<dbReference type="KEGG" id="ter:Tery_1091"/>
<reference evidence="2" key="1">
    <citation type="submission" date="2006-06" db="EMBL/GenBank/DDBJ databases">
        <title>Complete sequence of Trichodesmium erythraeum IMS101.</title>
        <authorList>
            <consortium name="US DOE Joint Genome Institute"/>
            <person name="Copeland A."/>
            <person name="Lucas S."/>
            <person name="Lapidus A."/>
            <person name="Barry K."/>
            <person name="Detter J.C."/>
            <person name="Glavina del Rio T."/>
            <person name="Hammon N."/>
            <person name="Israni S."/>
            <person name="Dalin E."/>
            <person name="Tice H."/>
            <person name="Pitluck S."/>
            <person name="Kiss H."/>
            <person name="Munk A.C."/>
            <person name="Brettin T."/>
            <person name="Bruce D."/>
            <person name="Han C."/>
            <person name="Tapia R."/>
            <person name="Gilna P."/>
            <person name="Schmutz J."/>
            <person name="Larimer F."/>
            <person name="Land M."/>
            <person name="Hauser L."/>
            <person name="Kyrpides N."/>
            <person name="Kim E."/>
            <person name="Richardson P."/>
        </authorList>
    </citation>
    <scope>NUCLEOTIDE SEQUENCE [LARGE SCALE GENOMIC DNA]</scope>
    <source>
        <strain evidence="2">IMS101</strain>
    </source>
</reference>
<evidence type="ECO:0000313" key="2">
    <source>
        <dbReference type="EMBL" id="ABG50457.1"/>
    </source>
</evidence>
<dbReference type="CDD" id="cd22641">
    <property type="entry name" value="C24-like"/>
    <property type="match status" value="1"/>
</dbReference>
<dbReference type="RefSeq" id="WP_011610843.1">
    <property type="nucleotide sequence ID" value="NC_008312.1"/>
</dbReference>
<evidence type="ECO:0000259" key="1">
    <source>
        <dbReference type="Pfam" id="PF07484"/>
    </source>
</evidence>
<dbReference type="AlphaFoldDB" id="Q116W7"/>
<feature type="domain" description="Phage tail collar" evidence="1">
    <location>
        <begin position="529"/>
        <end position="577"/>
    </location>
</feature>
<dbReference type="eggNOG" id="COG4675">
    <property type="taxonomic scope" value="Bacteria"/>
</dbReference>
<organism evidence="2">
    <name type="scientific">Trichodesmium erythraeum (strain IMS101)</name>
    <dbReference type="NCBI Taxonomy" id="203124"/>
    <lineage>
        <taxon>Bacteria</taxon>
        <taxon>Bacillati</taxon>
        <taxon>Cyanobacteriota</taxon>
        <taxon>Cyanophyceae</taxon>
        <taxon>Oscillatoriophycideae</taxon>
        <taxon>Oscillatoriales</taxon>
        <taxon>Microcoleaceae</taxon>
        <taxon>Trichodesmium</taxon>
    </lineage>
</organism>
<name>Q116W7_TRIEI</name>
<dbReference type="Gene3D" id="3.90.1340.10">
    <property type="entry name" value="Phage tail collar domain"/>
    <property type="match status" value="1"/>
</dbReference>
<proteinExistence type="predicted"/>
<dbReference type="HOGENOM" id="CLU_433954_0_0_3"/>
<dbReference type="Pfam" id="PF07484">
    <property type="entry name" value="Collar"/>
    <property type="match status" value="1"/>
</dbReference>
<gene>
    <name evidence="2" type="ordered locus">Tery_1091</name>
</gene>
<dbReference type="STRING" id="203124.Tery_1091"/>
<dbReference type="InterPro" id="IPR037053">
    <property type="entry name" value="Phage_tail_collar_dom_sf"/>
</dbReference>
<protein>
    <submittedName>
        <fullName evidence="2">Phage Tail Collar</fullName>
    </submittedName>
</protein>
<sequence length="671" mass="74446">MSPIMPFEFFWCYEPEDEDEEEYCQCLLLGTPETVTPLHIGLRNTLSDKVITIASIPEVTIASAEHYHFKLTFQPGILADPDQIKIEETESWSLYIKTDPNYVCLYLLWTEAPIILNPGQETEVILTGVAGLANNSATEAILTEVIDLANNSASARAVADVNINWIIGEKNISIAEVKFPGQDDSYDTTTTLTLEMKKTSGKSNIPLYVGFVGSNKVFNTHDNNSRLQLRITNTNLSNADNSAITFNYNANSDQCSQLVIVLEVGDKDSVPWALGTQDDVNGVNITINNWQQLSDGPEEIQVNGQTKALEWTFIPQESDVVLNSQETLLINLDGITTAHPTGETNLYLRYQYIDGYRDGQFVCQIEKAPLVFDEKVRIGTNKSLDGLLTVKDGISLDAPGEINHTGTLIFRSDTDTSNDDISVKFYKQKNDLPLMELTSRGDLQFPAKSGQTGQRINLWGPEYGVGTQGNTTYFRTNGYFAWYLGGSHEETSTTPGDGGRTQMLLDQEGNLEVGCGRIKDSTGWVVPVGTIVPYAGLTAPEGWLLCNGQSYDWEQYSELYKVLDEIKVLPDLKGRFIIGVGDKDGYSYSLNAKGGEEKHTLTKDEMPSHDHSKGEYKFILKKDGKVTTSNNVNNSLREPNLGSCEALQVIGNNKPFENRPPYYALNYIIKT</sequence>
<dbReference type="InterPro" id="IPR011083">
    <property type="entry name" value="Phage_tail_collar_dom"/>
</dbReference>